<evidence type="ECO:0000313" key="2">
    <source>
        <dbReference type="EMBL" id="URW80323.1"/>
    </source>
</evidence>
<feature type="transmembrane region" description="Helical" evidence="1">
    <location>
        <begin position="187"/>
        <end position="207"/>
    </location>
</feature>
<feature type="transmembrane region" description="Helical" evidence="1">
    <location>
        <begin position="112"/>
        <end position="134"/>
    </location>
</feature>
<keyword evidence="1" id="KW-0812">Transmembrane</keyword>
<dbReference type="InterPro" id="IPR038770">
    <property type="entry name" value="Na+/solute_symporter_sf"/>
</dbReference>
<feature type="transmembrane region" description="Helical" evidence="1">
    <location>
        <begin position="213"/>
        <end position="231"/>
    </location>
</feature>
<keyword evidence="3" id="KW-1185">Reference proteome</keyword>
<evidence type="ECO:0008006" key="4">
    <source>
        <dbReference type="Google" id="ProtNLM"/>
    </source>
</evidence>
<keyword evidence="1" id="KW-1133">Transmembrane helix</keyword>
<dbReference type="Gene3D" id="1.20.1530.20">
    <property type="match status" value="1"/>
</dbReference>
<feature type="transmembrane region" description="Helical" evidence="1">
    <location>
        <begin position="81"/>
        <end position="105"/>
    </location>
</feature>
<accession>A0A9J6ZRX0</accession>
<dbReference type="EMBL" id="CP098400">
    <property type="protein sequence ID" value="URW80323.1"/>
    <property type="molecule type" value="Genomic_DNA"/>
</dbReference>
<dbReference type="RefSeq" id="WP_250724463.1">
    <property type="nucleotide sequence ID" value="NZ_CP098400.1"/>
</dbReference>
<sequence>MKKYLEKYLLPIAMVIGISFHKQLALLSPAIPWLLAVMLFITYSRVSWSDIKITKFQYILLAIQYVGSVLLYLALRPFDEVLAQAAMICVLTATATSAPVVAGILGGSIAATAAYSIISNLSVAFVGPLFLSAIGGGEETLPFFTAFWMILRRVMPVLVLPFVGAILLQKISPAAHRKVQNAQILTFYLWAASLTVVVGNVTQFVVLHDDGNYTLEIYIAIAAMVICLLQFSGGRAIGKRFGRTVAGGQGLGQKNTILAIWLTQTYLNPLATLGPGMYVIWQNIVNSWQIWNKERNAEVNREKQL</sequence>
<organism evidence="2 3">
    <name type="scientific">Xiashengella succiniciproducens</name>
    <dbReference type="NCBI Taxonomy" id="2949635"/>
    <lineage>
        <taxon>Bacteria</taxon>
        <taxon>Pseudomonadati</taxon>
        <taxon>Bacteroidota</taxon>
        <taxon>Bacteroidia</taxon>
        <taxon>Marinilabiliales</taxon>
        <taxon>Marinilabiliaceae</taxon>
        <taxon>Xiashengella</taxon>
    </lineage>
</organism>
<evidence type="ECO:0000256" key="1">
    <source>
        <dbReference type="SAM" id="Phobius"/>
    </source>
</evidence>
<dbReference type="AlphaFoldDB" id="A0A9J6ZRX0"/>
<feature type="transmembrane region" description="Helical" evidence="1">
    <location>
        <begin position="58"/>
        <end position="75"/>
    </location>
</feature>
<proteinExistence type="predicted"/>
<reference evidence="2" key="1">
    <citation type="submission" date="2022-05" db="EMBL/GenBank/DDBJ databases">
        <authorList>
            <person name="Sun X."/>
        </authorList>
    </citation>
    <scope>NUCLEOTIDE SEQUENCE</scope>
    <source>
        <strain evidence="2">Ai-910</strain>
    </source>
</reference>
<keyword evidence="1" id="KW-0472">Membrane</keyword>
<dbReference type="Proteomes" id="UP001056426">
    <property type="component" value="Chromosome"/>
</dbReference>
<gene>
    <name evidence="2" type="ORF">M9189_03010</name>
</gene>
<name>A0A9J6ZRX0_9BACT</name>
<dbReference type="KEGG" id="alkq:M9189_03010"/>
<feature type="transmembrane region" description="Helical" evidence="1">
    <location>
        <begin position="30"/>
        <end position="46"/>
    </location>
</feature>
<protein>
    <recommendedName>
        <fullName evidence="4">Transporter</fullName>
    </recommendedName>
</protein>
<reference evidence="2" key="2">
    <citation type="submission" date="2022-06" db="EMBL/GenBank/DDBJ databases">
        <title>Xiashengella guii gen. nov. sp. nov., a bacterium isolated form anaerobic digestion tank.</title>
        <authorList>
            <person name="Huang H."/>
        </authorList>
    </citation>
    <scope>NUCLEOTIDE SEQUENCE</scope>
    <source>
        <strain evidence="2">Ai-910</strain>
    </source>
</reference>
<feature type="transmembrane region" description="Helical" evidence="1">
    <location>
        <begin position="146"/>
        <end position="167"/>
    </location>
</feature>
<evidence type="ECO:0000313" key="3">
    <source>
        <dbReference type="Proteomes" id="UP001056426"/>
    </source>
</evidence>